<proteinExistence type="predicted"/>
<feature type="region of interest" description="Disordered" evidence="5">
    <location>
        <begin position="93"/>
        <end position="122"/>
    </location>
</feature>
<comment type="subcellular location">
    <subcellularLocation>
        <location evidence="1">Nucleus</location>
    </subcellularLocation>
</comment>
<evidence type="ECO:0000256" key="2">
    <source>
        <dbReference type="ARBA" id="ARBA00022737"/>
    </source>
</evidence>
<feature type="domain" description="Myb-like" evidence="6">
    <location>
        <begin position="177"/>
        <end position="227"/>
    </location>
</feature>
<dbReference type="GO" id="GO:0005634">
    <property type="term" value="C:nucleus"/>
    <property type="evidence" value="ECO:0000318"/>
    <property type="project" value="GO_Central"/>
</dbReference>
<dbReference type="InterPro" id="IPR001005">
    <property type="entry name" value="SANT/Myb"/>
</dbReference>
<evidence type="ECO:0000313" key="9">
    <source>
        <dbReference type="Proteomes" id="UP000235145"/>
    </source>
</evidence>
<dbReference type="InterPro" id="IPR050560">
    <property type="entry name" value="MYB_TF"/>
</dbReference>
<keyword evidence="4" id="KW-0539">Nucleus</keyword>
<dbReference type="PANTHER" id="PTHR45614:SF273">
    <property type="entry name" value="MYB DOMAIN PROTEIN 100-RELATED"/>
    <property type="match status" value="1"/>
</dbReference>
<feature type="compositionally biased region" description="Basic residues" evidence="5">
    <location>
        <begin position="225"/>
        <end position="239"/>
    </location>
</feature>
<dbReference type="PANTHER" id="PTHR45614">
    <property type="entry name" value="MYB PROTEIN-RELATED"/>
    <property type="match status" value="1"/>
</dbReference>
<feature type="compositionally biased region" description="Basic residues" evidence="5">
    <location>
        <begin position="104"/>
        <end position="122"/>
    </location>
</feature>
<dbReference type="GO" id="GO:0000978">
    <property type="term" value="F:RNA polymerase II cis-regulatory region sequence-specific DNA binding"/>
    <property type="evidence" value="ECO:0000318"/>
    <property type="project" value="GO_Central"/>
</dbReference>
<evidence type="ECO:0000256" key="3">
    <source>
        <dbReference type="ARBA" id="ARBA00023125"/>
    </source>
</evidence>
<dbReference type="Pfam" id="PF00249">
    <property type="entry name" value="Myb_DNA-binding"/>
    <property type="match status" value="2"/>
</dbReference>
<feature type="region of interest" description="Disordered" evidence="5">
    <location>
        <begin position="218"/>
        <end position="274"/>
    </location>
</feature>
<keyword evidence="2" id="KW-0677">Repeat</keyword>
<name>A0A9R1VTV5_LACSA</name>
<dbReference type="PROSITE" id="PS50090">
    <property type="entry name" value="MYB_LIKE"/>
    <property type="match status" value="2"/>
</dbReference>
<dbReference type="PROSITE" id="PS51294">
    <property type="entry name" value="HTH_MYB"/>
    <property type="match status" value="2"/>
</dbReference>
<dbReference type="GO" id="GO:0000981">
    <property type="term" value="F:DNA-binding transcription factor activity, RNA polymerase II-specific"/>
    <property type="evidence" value="ECO:0000318"/>
    <property type="project" value="GO_Central"/>
</dbReference>
<evidence type="ECO:0000256" key="1">
    <source>
        <dbReference type="ARBA" id="ARBA00004123"/>
    </source>
</evidence>
<dbReference type="CDD" id="cd00167">
    <property type="entry name" value="SANT"/>
    <property type="match status" value="2"/>
</dbReference>
<sequence>MQITNQNPFFLEPTHSYINFNPYQASSLNCYLKELISSLYCFNPSQVEDGFKHDFDSPKNLKSLESMDQATFVQQFNLQMFETTFGNSPTEVSCLNSSGENGRQKKGNCRKNKAKRKSSNKGWRKPVIVKGQWNSDEDRLLVQLVKQHGDTKWSKIAEKLPGRIAKQCRDRWQNHLRPDITKDAWSEEEDKLLIAIHKEVGNKWSEIARRLPGRSENTIKNHWNATKRRQLSSRRRGKPKYQSLLQEYIRSVPSSSSSSSSSDDQIQINNIKKQNNDTNVDAQIAPMQMGFSSDVNAMPSFSLEDYNLGAMQGYVPGWSMVNESSFDFDQVSSHLTSHLEFDLKKEMDFLEMLYQ</sequence>
<feature type="compositionally biased region" description="Low complexity" evidence="5">
    <location>
        <begin position="254"/>
        <end position="274"/>
    </location>
</feature>
<keyword evidence="3" id="KW-0238">DNA-binding</keyword>
<accession>A0A9R1VTV5</accession>
<reference evidence="8 9" key="1">
    <citation type="journal article" date="2017" name="Nat. Commun.">
        <title>Genome assembly with in vitro proximity ligation data and whole-genome triplication in lettuce.</title>
        <authorList>
            <person name="Reyes-Chin-Wo S."/>
            <person name="Wang Z."/>
            <person name="Yang X."/>
            <person name="Kozik A."/>
            <person name="Arikit S."/>
            <person name="Song C."/>
            <person name="Xia L."/>
            <person name="Froenicke L."/>
            <person name="Lavelle D.O."/>
            <person name="Truco M.J."/>
            <person name="Xia R."/>
            <person name="Zhu S."/>
            <person name="Xu C."/>
            <person name="Xu H."/>
            <person name="Xu X."/>
            <person name="Cox K."/>
            <person name="Korf I."/>
            <person name="Meyers B.C."/>
            <person name="Michelmore R.W."/>
        </authorList>
    </citation>
    <scope>NUCLEOTIDE SEQUENCE [LARGE SCALE GENOMIC DNA]</scope>
    <source>
        <strain evidence="9">cv. Salinas</strain>
        <tissue evidence="8">Seedlings</tissue>
    </source>
</reference>
<evidence type="ECO:0000259" key="7">
    <source>
        <dbReference type="PROSITE" id="PS51294"/>
    </source>
</evidence>
<keyword evidence="9" id="KW-1185">Reference proteome</keyword>
<dbReference type="Gene3D" id="1.10.10.60">
    <property type="entry name" value="Homeodomain-like"/>
    <property type="match status" value="2"/>
</dbReference>
<organism evidence="8 9">
    <name type="scientific">Lactuca sativa</name>
    <name type="common">Garden lettuce</name>
    <dbReference type="NCBI Taxonomy" id="4236"/>
    <lineage>
        <taxon>Eukaryota</taxon>
        <taxon>Viridiplantae</taxon>
        <taxon>Streptophyta</taxon>
        <taxon>Embryophyta</taxon>
        <taxon>Tracheophyta</taxon>
        <taxon>Spermatophyta</taxon>
        <taxon>Magnoliopsida</taxon>
        <taxon>eudicotyledons</taxon>
        <taxon>Gunneridae</taxon>
        <taxon>Pentapetalae</taxon>
        <taxon>asterids</taxon>
        <taxon>campanulids</taxon>
        <taxon>Asterales</taxon>
        <taxon>Asteraceae</taxon>
        <taxon>Cichorioideae</taxon>
        <taxon>Cichorieae</taxon>
        <taxon>Lactucinae</taxon>
        <taxon>Lactuca</taxon>
    </lineage>
</organism>
<evidence type="ECO:0000256" key="4">
    <source>
        <dbReference type="ARBA" id="ARBA00023242"/>
    </source>
</evidence>
<feature type="domain" description="HTH myb-type" evidence="7">
    <location>
        <begin position="182"/>
        <end position="231"/>
    </location>
</feature>
<dbReference type="SUPFAM" id="SSF46689">
    <property type="entry name" value="Homeodomain-like"/>
    <property type="match status" value="1"/>
</dbReference>
<feature type="domain" description="HTH myb-type" evidence="7">
    <location>
        <begin position="125"/>
        <end position="180"/>
    </location>
</feature>
<feature type="domain" description="Myb-like" evidence="6">
    <location>
        <begin position="125"/>
        <end position="176"/>
    </location>
</feature>
<evidence type="ECO:0000256" key="5">
    <source>
        <dbReference type="SAM" id="MobiDB-lite"/>
    </source>
</evidence>
<protein>
    <submittedName>
        <fullName evidence="8">Uncharacterized protein</fullName>
    </submittedName>
</protein>
<dbReference type="InterPro" id="IPR017930">
    <property type="entry name" value="Myb_dom"/>
</dbReference>
<dbReference type="GO" id="GO:0006355">
    <property type="term" value="P:regulation of DNA-templated transcription"/>
    <property type="evidence" value="ECO:0000318"/>
    <property type="project" value="GO_Central"/>
</dbReference>
<comment type="caution">
    <text evidence="8">The sequence shown here is derived from an EMBL/GenBank/DDBJ whole genome shotgun (WGS) entry which is preliminary data.</text>
</comment>
<evidence type="ECO:0000313" key="8">
    <source>
        <dbReference type="EMBL" id="KAJ0212476.1"/>
    </source>
</evidence>
<dbReference type="SMART" id="SM00717">
    <property type="entry name" value="SANT"/>
    <property type="match status" value="2"/>
</dbReference>
<gene>
    <name evidence="8" type="ORF">LSAT_V11C400227140</name>
</gene>
<dbReference type="AlphaFoldDB" id="A0A9R1VTV5"/>
<dbReference type="EMBL" id="NBSK02000004">
    <property type="protein sequence ID" value="KAJ0212476.1"/>
    <property type="molecule type" value="Genomic_DNA"/>
</dbReference>
<dbReference type="FunFam" id="1.10.10.60:FF:000010">
    <property type="entry name" value="Transcriptional activator Myb isoform A"/>
    <property type="match status" value="1"/>
</dbReference>
<dbReference type="InterPro" id="IPR009057">
    <property type="entry name" value="Homeodomain-like_sf"/>
</dbReference>
<evidence type="ECO:0000259" key="6">
    <source>
        <dbReference type="PROSITE" id="PS50090"/>
    </source>
</evidence>
<dbReference type="Proteomes" id="UP000235145">
    <property type="component" value="Unassembled WGS sequence"/>
</dbReference>